<dbReference type="EMBL" id="JACHGO010000001">
    <property type="protein sequence ID" value="MBB5142121.1"/>
    <property type="molecule type" value="Genomic_DNA"/>
</dbReference>
<dbReference type="AlphaFoldDB" id="A0A7W8BY75"/>
<dbReference type="NCBIfam" id="TIGR03177">
    <property type="entry name" value="pilus_cpaB"/>
    <property type="match status" value="1"/>
</dbReference>
<feature type="domain" description="Flp pilus assembly protein RcpC/CpaB" evidence="1">
    <location>
        <begin position="127"/>
        <end position="260"/>
    </location>
</feature>
<comment type="caution">
    <text evidence="2">The sequence shown here is derived from an EMBL/GenBank/DDBJ whole genome shotgun (WGS) entry which is preliminary data.</text>
</comment>
<gene>
    <name evidence="2" type="ORF">HNQ38_000184</name>
</gene>
<dbReference type="InterPro" id="IPR031571">
    <property type="entry name" value="RcpC_dom"/>
</dbReference>
<sequence length="309" mass="32683">MKLKTSSVVLLIFAISLAGMTALVARALLSPASPKVSAQVQDAPKPKPVFALVAAKKLLPGDFLDGASVEWNEVLPSENRAGLILESDVSKRRQHESFLFGATVREVVEEGAPLVGGVLLRPGEPGFIAAVLAPGMRAVSIPVSAVTSNAGLVSAGDWVDVILSVEKDEARDLASKGNNQSMHSFLAAQTILRQVRVLALNSSTDGISPALQVQEEQASKKSGQPARRVVYETITLEVTPKDAEHLAVSREAGSLQVALRGVKERGVQVVQVPAVSPTTRLRDTTAVFTGKTDKRVQTFHGSKVGAVNF</sequence>
<name>A0A7W8BY75_9BACT</name>
<dbReference type="Pfam" id="PF16976">
    <property type="entry name" value="RcpC"/>
    <property type="match status" value="1"/>
</dbReference>
<dbReference type="InterPro" id="IPR017592">
    <property type="entry name" value="Pilus_assmbl_Flp-typ_CpaB"/>
</dbReference>
<reference evidence="2 3" key="1">
    <citation type="submission" date="2020-08" db="EMBL/GenBank/DDBJ databases">
        <title>Genomic Encyclopedia of Type Strains, Phase IV (KMG-IV): sequencing the most valuable type-strain genomes for metagenomic binning, comparative biology and taxonomic classification.</title>
        <authorList>
            <person name="Goeker M."/>
        </authorList>
    </citation>
    <scope>NUCLEOTIDE SEQUENCE [LARGE SCALE GENOMIC DNA]</scope>
    <source>
        <strain evidence="2 3">DSM 11275</strain>
    </source>
</reference>
<evidence type="ECO:0000313" key="2">
    <source>
        <dbReference type="EMBL" id="MBB5142121.1"/>
    </source>
</evidence>
<evidence type="ECO:0000313" key="3">
    <source>
        <dbReference type="Proteomes" id="UP000539075"/>
    </source>
</evidence>
<dbReference type="Proteomes" id="UP000539075">
    <property type="component" value="Unassembled WGS sequence"/>
</dbReference>
<dbReference type="RefSeq" id="WP_183717352.1">
    <property type="nucleotide sequence ID" value="NZ_JACHGO010000001.1"/>
</dbReference>
<proteinExistence type="predicted"/>
<keyword evidence="3" id="KW-1185">Reference proteome</keyword>
<organism evidence="2 3">
    <name type="scientific">Desulfovibrio intestinalis</name>
    <dbReference type="NCBI Taxonomy" id="58621"/>
    <lineage>
        <taxon>Bacteria</taxon>
        <taxon>Pseudomonadati</taxon>
        <taxon>Thermodesulfobacteriota</taxon>
        <taxon>Desulfovibrionia</taxon>
        <taxon>Desulfovibrionales</taxon>
        <taxon>Desulfovibrionaceae</taxon>
        <taxon>Desulfovibrio</taxon>
    </lineage>
</organism>
<protein>
    <submittedName>
        <fullName evidence="2">Pilus assembly protein CpaB</fullName>
    </submittedName>
</protein>
<accession>A0A7W8BY75</accession>
<evidence type="ECO:0000259" key="1">
    <source>
        <dbReference type="Pfam" id="PF16976"/>
    </source>
</evidence>